<dbReference type="InterPro" id="IPR017938">
    <property type="entry name" value="Riboflavin_synthase-like_b-brl"/>
</dbReference>
<sequence>MAASPLPGRSAFGWHSGERTIQEMLGVSTASRPNPTSLEFPPAHGARIASNHLLSLGALDDEDRPWTTIWGGKRGFAKRIAKGVLEIRTLVDHQYDPVAQALLASTTQCESARPVTTQRKLMSGLSIDFNSRDRVKVMGRLLTSEARDHSDNMGEIQLAMAVQESTGNCPKYINKRDVQIHVPSPHLVSDSLPLPQGAIDLIHKTDLIFISSTNGDSMDTNHRGGPAGFIRIASNEAIREDGSGGVVLVYPEYSGNRLYQSLGNLYLNPKIGIAVPDFETSNVLYMTGTAQLLLGEQATPVMPHCKMLLQVRVQAARFIADGLPFRGSLGEMSPYAPPVRALASEPGVLKNTTSAATLVTAELLKREVITPSISRFTFALHSSTAATVVNGEKIPAKSWHPGQHVTLDFSSELDQGYMHMNNDNPQSLNDDYVRTFTITNLLPPHLYDKETQLDDGTQLEITVRRHGPATEFLWAHGMRTPLKLPVLGFGGEESFRLLPSSAAVLENENHSQSLDQVVFIAAGVGVTPLLSQAAAVLASDTQNESSLCVLWSLRAKDLPLAIDTFMRVTGLSLRTTLFVTGVTASPDPMLEQVKNMGAQIVARRMSEPDVLAPSSVAGRNTKYYLCTGAELSKTLLIWLAGQSVVSENFTY</sequence>
<dbReference type="InterPro" id="IPR039261">
    <property type="entry name" value="FNR_nucleotide-bd"/>
</dbReference>
<dbReference type="Gene3D" id="2.30.110.10">
    <property type="entry name" value="Electron Transport, Fmn-binding Protein, Chain A"/>
    <property type="match status" value="1"/>
</dbReference>
<organism evidence="2 3">
    <name type="scientific">Curvularia clavata</name>
    <dbReference type="NCBI Taxonomy" id="95742"/>
    <lineage>
        <taxon>Eukaryota</taxon>
        <taxon>Fungi</taxon>
        <taxon>Dikarya</taxon>
        <taxon>Ascomycota</taxon>
        <taxon>Pezizomycotina</taxon>
        <taxon>Dothideomycetes</taxon>
        <taxon>Pleosporomycetidae</taxon>
        <taxon>Pleosporales</taxon>
        <taxon>Pleosporineae</taxon>
        <taxon>Pleosporaceae</taxon>
        <taxon>Curvularia</taxon>
    </lineage>
</organism>
<accession>A0A9Q8ZBW2</accession>
<keyword evidence="3" id="KW-1185">Reference proteome</keyword>
<dbReference type="GO" id="GO:0016491">
    <property type="term" value="F:oxidoreductase activity"/>
    <property type="evidence" value="ECO:0007669"/>
    <property type="project" value="InterPro"/>
</dbReference>
<feature type="domain" description="FAD-binding FR-type" evidence="1">
    <location>
        <begin position="356"/>
        <end position="498"/>
    </location>
</feature>
<reference evidence="2" key="1">
    <citation type="submission" date="2021-12" db="EMBL/GenBank/DDBJ databases">
        <title>Curvularia clavata genome.</title>
        <authorList>
            <person name="Cao Y."/>
        </authorList>
    </citation>
    <scope>NUCLEOTIDE SEQUENCE</scope>
    <source>
        <strain evidence="2">Yc1106</strain>
    </source>
</reference>
<name>A0A9Q8ZBW2_CURCL</name>
<dbReference type="InterPro" id="IPR017927">
    <property type="entry name" value="FAD-bd_FR_type"/>
</dbReference>
<dbReference type="AlphaFoldDB" id="A0A9Q8ZBW2"/>
<dbReference type="OrthoDB" id="436496at2759"/>
<proteinExistence type="predicted"/>
<dbReference type="Proteomes" id="UP001056012">
    <property type="component" value="Chromosome 5"/>
</dbReference>
<dbReference type="PROSITE" id="PS51384">
    <property type="entry name" value="FAD_FR"/>
    <property type="match status" value="1"/>
</dbReference>
<dbReference type="Gene3D" id="3.40.50.80">
    <property type="entry name" value="Nucleotide-binding domain of ferredoxin-NADP reductase (FNR) module"/>
    <property type="match status" value="1"/>
</dbReference>
<protein>
    <recommendedName>
        <fullName evidence="1">FAD-binding FR-type domain-containing protein</fullName>
    </recommendedName>
</protein>
<evidence type="ECO:0000259" key="1">
    <source>
        <dbReference type="PROSITE" id="PS51384"/>
    </source>
</evidence>
<dbReference type="VEuPathDB" id="FungiDB:yc1106_06654"/>
<dbReference type="InterPro" id="IPR012349">
    <property type="entry name" value="Split_barrel_FMN-bd"/>
</dbReference>
<dbReference type="PANTHER" id="PTHR42815">
    <property type="entry name" value="FAD-BINDING, PUTATIVE (AFU_ORTHOLOGUE AFUA_6G07600)-RELATED"/>
    <property type="match status" value="1"/>
</dbReference>
<dbReference type="SUPFAM" id="SSF52343">
    <property type="entry name" value="Ferredoxin reductase-like, C-terminal NADP-linked domain"/>
    <property type="match status" value="1"/>
</dbReference>
<gene>
    <name evidence="2" type="ORF">yc1106_06654</name>
</gene>
<dbReference type="SUPFAM" id="SSF63380">
    <property type="entry name" value="Riboflavin synthase domain-like"/>
    <property type="match status" value="1"/>
</dbReference>
<dbReference type="EMBL" id="CP089278">
    <property type="protein sequence ID" value="USP79380.1"/>
    <property type="molecule type" value="Genomic_DNA"/>
</dbReference>
<dbReference type="PANTHER" id="PTHR42815:SF2">
    <property type="entry name" value="FAD-BINDING, PUTATIVE (AFU_ORTHOLOGUE AFUA_6G07600)-RELATED"/>
    <property type="match status" value="1"/>
</dbReference>
<evidence type="ECO:0000313" key="3">
    <source>
        <dbReference type="Proteomes" id="UP001056012"/>
    </source>
</evidence>
<evidence type="ECO:0000313" key="2">
    <source>
        <dbReference type="EMBL" id="USP79380.1"/>
    </source>
</evidence>